<dbReference type="HOGENOM" id="CLU_2864107_0_0_10"/>
<proteinExistence type="predicted"/>
<name>F0F7G2_9BACT</name>
<dbReference type="Proteomes" id="UP000005697">
    <property type="component" value="Unassembled WGS sequence"/>
</dbReference>
<evidence type="ECO:0000313" key="1">
    <source>
        <dbReference type="EMBL" id="EGC19950.1"/>
    </source>
</evidence>
<dbReference type="STRING" id="888743.HMPREF9141_1529"/>
<reference evidence="1 2" key="1">
    <citation type="submission" date="2011-01" db="EMBL/GenBank/DDBJ databases">
        <authorList>
            <person name="Muzny D."/>
            <person name="Qin X."/>
            <person name="Deng J."/>
            <person name="Jiang H."/>
            <person name="Liu Y."/>
            <person name="Qu J."/>
            <person name="Song X.-Z."/>
            <person name="Zhang L."/>
            <person name="Thornton R."/>
            <person name="Coyle M."/>
            <person name="Francisco L."/>
            <person name="Jackson L."/>
            <person name="Javaid M."/>
            <person name="Korchina V."/>
            <person name="Kovar C."/>
            <person name="Mata R."/>
            <person name="Mathew T."/>
            <person name="Ngo R."/>
            <person name="Nguyen L."/>
            <person name="Nguyen N."/>
            <person name="Okwuonu G."/>
            <person name="Ongeri F."/>
            <person name="Pham C."/>
            <person name="Simmons D."/>
            <person name="Wilczek-Boney K."/>
            <person name="Hale W."/>
            <person name="Jakkamsetti A."/>
            <person name="Pham P."/>
            <person name="Ruth R."/>
            <person name="San Lucas F."/>
            <person name="Warren J."/>
            <person name="Zhang J."/>
            <person name="Zhao Z."/>
            <person name="Zhou C."/>
            <person name="Zhu D."/>
            <person name="Lee S."/>
            <person name="Bess C."/>
            <person name="Blankenburg K."/>
            <person name="Forbes L."/>
            <person name="Fu Q."/>
            <person name="Gubbala S."/>
            <person name="Hirani K."/>
            <person name="Jayaseelan J.C."/>
            <person name="Lara F."/>
            <person name="Munidasa M."/>
            <person name="Palculict T."/>
            <person name="Patil S."/>
            <person name="Pu L.-L."/>
            <person name="Saada N."/>
            <person name="Tang L."/>
            <person name="Weissenberger G."/>
            <person name="Zhu Y."/>
            <person name="Hemphill L."/>
            <person name="Shang Y."/>
            <person name="Youmans B."/>
            <person name="Ayvaz T."/>
            <person name="Ross M."/>
            <person name="Santibanez J."/>
            <person name="Aqrawi P."/>
            <person name="Gross S."/>
            <person name="Joshi V."/>
            <person name="Fowler G."/>
            <person name="Nazareth L."/>
            <person name="Reid J."/>
            <person name="Worley K."/>
            <person name="Petrosino J."/>
            <person name="Highlander S."/>
            <person name="Gibbs R."/>
        </authorList>
    </citation>
    <scope>NUCLEOTIDE SEQUENCE [LARGE SCALE GENOMIC DNA]</scope>
    <source>
        <strain evidence="1 2">DSM 16608</strain>
    </source>
</reference>
<evidence type="ECO:0000313" key="2">
    <source>
        <dbReference type="Proteomes" id="UP000005697"/>
    </source>
</evidence>
<organism evidence="1 2">
    <name type="scientific">Prevotella multiformis DSM 16608</name>
    <dbReference type="NCBI Taxonomy" id="888743"/>
    <lineage>
        <taxon>Bacteria</taxon>
        <taxon>Pseudomonadati</taxon>
        <taxon>Bacteroidota</taxon>
        <taxon>Bacteroidia</taxon>
        <taxon>Bacteroidales</taxon>
        <taxon>Prevotellaceae</taxon>
        <taxon>Prevotella</taxon>
    </lineage>
</organism>
<keyword evidence="2" id="KW-1185">Reference proteome</keyword>
<dbReference type="EMBL" id="AEWX01000022">
    <property type="protein sequence ID" value="EGC19950.1"/>
    <property type="molecule type" value="Genomic_DNA"/>
</dbReference>
<sequence>MLLGITCDSHTKITDCKDGQPACPRFSYHVEIYNKHRGSTGQQGNFSQLCYHIRHLGKQTSVTA</sequence>
<dbReference type="AlphaFoldDB" id="F0F7G2"/>
<gene>
    <name evidence="1" type="ORF">HMPREF9141_1529</name>
</gene>
<protein>
    <submittedName>
        <fullName evidence="1">Uncharacterized protein</fullName>
    </submittedName>
</protein>
<comment type="caution">
    <text evidence="1">The sequence shown here is derived from an EMBL/GenBank/DDBJ whole genome shotgun (WGS) entry which is preliminary data.</text>
</comment>
<accession>F0F7G2</accession>